<protein>
    <submittedName>
        <fullName evidence="1">Uncharacterized protein</fullName>
    </submittedName>
</protein>
<name>A0A0A9A2E0_ARUDO</name>
<reference evidence="1" key="2">
    <citation type="journal article" date="2015" name="Data Brief">
        <title>Shoot transcriptome of the giant reed, Arundo donax.</title>
        <authorList>
            <person name="Barrero R.A."/>
            <person name="Guerrero F.D."/>
            <person name="Moolhuijzen P."/>
            <person name="Goolsby J.A."/>
            <person name="Tidwell J."/>
            <person name="Bellgard S.E."/>
            <person name="Bellgard M.I."/>
        </authorList>
    </citation>
    <scope>NUCLEOTIDE SEQUENCE</scope>
    <source>
        <tissue evidence="1">Shoot tissue taken approximately 20 cm above the soil surface</tissue>
    </source>
</reference>
<reference evidence="1" key="1">
    <citation type="submission" date="2014-09" db="EMBL/GenBank/DDBJ databases">
        <authorList>
            <person name="Magalhaes I.L.F."/>
            <person name="Oliveira U."/>
            <person name="Santos F.R."/>
            <person name="Vidigal T.H.D.A."/>
            <person name="Brescovit A.D."/>
            <person name="Santos A.J."/>
        </authorList>
    </citation>
    <scope>NUCLEOTIDE SEQUENCE</scope>
    <source>
        <tissue evidence="1">Shoot tissue taken approximately 20 cm above the soil surface</tissue>
    </source>
</reference>
<sequence length="61" mass="6831">MIQNSRTMPDKSCAEQGGKVSVIDVLISKLYLALLSKKTACSPAEIWRQPWIPLHLLLPQL</sequence>
<dbReference type="AlphaFoldDB" id="A0A0A9A2E0"/>
<organism evidence="1">
    <name type="scientific">Arundo donax</name>
    <name type="common">Giant reed</name>
    <name type="synonym">Donax arundinaceus</name>
    <dbReference type="NCBI Taxonomy" id="35708"/>
    <lineage>
        <taxon>Eukaryota</taxon>
        <taxon>Viridiplantae</taxon>
        <taxon>Streptophyta</taxon>
        <taxon>Embryophyta</taxon>
        <taxon>Tracheophyta</taxon>
        <taxon>Spermatophyta</taxon>
        <taxon>Magnoliopsida</taxon>
        <taxon>Liliopsida</taxon>
        <taxon>Poales</taxon>
        <taxon>Poaceae</taxon>
        <taxon>PACMAD clade</taxon>
        <taxon>Arundinoideae</taxon>
        <taxon>Arundineae</taxon>
        <taxon>Arundo</taxon>
    </lineage>
</organism>
<accession>A0A0A9A2E0</accession>
<dbReference type="EMBL" id="GBRH01256678">
    <property type="protein sequence ID" value="JAD41217.1"/>
    <property type="molecule type" value="Transcribed_RNA"/>
</dbReference>
<evidence type="ECO:0000313" key="1">
    <source>
        <dbReference type="EMBL" id="JAD41217.1"/>
    </source>
</evidence>
<proteinExistence type="predicted"/>